<dbReference type="InterPro" id="IPR033985">
    <property type="entry name" value="SusD-like_N"/>
</dbReference>
<dbReference type="OrthoDB" id="5694214at2"/>
<name>A0A562U8V0_9SPHI</name>
<dbReference type="EMBL" id="VLLI01000004">
    <property type="protein sequence ID" value="TWJ01631.1"/>
    <property type="molecule type" value="Genomic_DNA"/>
</dbReference>
<feature type="domain" description="SusD-like N-terminal" evidence="7">
    <location>
        <begin position="27"/>
        <end position="220"/>
    </location>
</feature>
<organism evidence="8 9">
    <name type="scientific">Mucilaginibacter frigoritolerans</name>
    <dbReference type="NCBI Taxonomy" id="652788"/>
    <lineage>
        <taxon>Bacteria</taxon>
        <taxon>Pseudomonadati</taxon>
        <taxon>Bacteroidota</taxon>
        <taxon>Sphingobacteriia</taxon>
        <taxon>Sphingobacteriales</taxon>
        <taxon>Sphingobacteriaceae</taxon>
        <taxon>Mucilaginibacter</taxon>
    </lineage>
</organism>
<evidence type="ECO:0000256" key="1">
    <source>
        <dbReference type="ARBA" id="ARBA00004442"/>
    </source>
</evidence>
<gene>
    <name evidence="8" type="ORF">JN11_01782</name>
</gene>
<dbReference type="InterPro" id="IPR011990">
    <property type="entry name" value="TPR-like_helical_dom_sf"/>
</dbReference>
<comment type="caution">
    <text evidence="8">The sequence shown here is derived from an EMBL/GenBank/DDBJ whole genome shotgun (WGS) entry which is preliminary data.</text>
</comment>
<proteinExistence type="inferred from homology"/>
<sequence length="596" mass="65108">MKIYNKISIITTTVACLLSVTSCKKILDENPKSIIVPSFLGTPAGIEGGIAGVYNDLRSSYGTEGFELTQYAGTDENFAGVSAQSNGMFSTYNGINGGTFSGFWGTWYQDINTLNGVLKYGPSSGLPAATLNQYLGQAKFLRAFCYYYLVTTYGAVPLHTTFITQATTSDTRASVASVYDQIIQDLTDASTELPAQVTSPFLGKTATQSTALFMLAKTYLTRGWSSVAQANDFTQAATIASTLIANKGTYGVDLWQNYADAFAQANDYGKEALLVSDHDNNTIYGDYTAGASGGNGQNVLPNLFRWNYVTMTSAASDNEETIPINLNTGGGTSMMFRDVANGRPYSRAMPSPYVFTQVFAERSADTRYNKTFQTVWIANTTPTGGTNTVIGSPSVTTPRGTLICGVDTAIWMPGYEVTDAQRAKFKGVIVTPSQYSPTVFPTTKKFDDLTRTGANDPSTRPRCIIRFAEAYLIAAEAYFKLGDNTNAAKYLNIIRERAAYDPSKSSTQNTSDALAMDITPGQVTLDFILDEYSREFYNEPRRWNDLVRTQSLLRRVAMYNPQANQYIKSFDVLRPIPQDELNAILTGPAMPQNPGY</sequence>
<evidence type="ECO:0000259" key="7">
    <source>
        <dbReference type="Pfam" id="PF14322"/>
    </source>
</evidence>
<dbReference type="Pfam" id="PF07980">
    <property type="entry name" value="SusD_RagB"/>
    <property type="match status" value="1"/>
</dbReference>
<comment type="similarity">
    <text evidence="2">Belongs to the SusD family.</text>
</comment>
<dbReference type="RefSeq" id="WP_144911719.1">
    <property type="nucleotide sequence ID" value="NZ_VLLI01000004.1"/>
</dbReference>
<dbReference type="GO" id="GO:0009279">
    <property type="term" value="C:cell outer membrane"/>
    <property type="evidence" value="ECO:0007669"/>
    <property type="project" value="UniProtKB-SubCell"/>
</dbReference>
<evidence type="ECO:0000259" key="6">
    <source>
        <dbReference type="Pfam" id="PF07980"/>
    </source>
</evidence>
<dbReference type="AlphaFoldDB" id="A0A562U8V0"/>
<protein>
    <submittedName>
        <fullName evidence="8">Putative outer membrane starch-binding protein</fullName>
    </submittedName>
</protein>
<dbReference type="Gene3D" id="1.25.40.390">
    <property type="match status" value="1"/>
</dbReference>
<evidence type="ECO:0000313" key="9">
    <source>
        <dbReference type="Proteomes" id="UP000317010"/>
    </source>
</evidence>
<evidence type="ECO:0000313" key="8">
    <source>
        <dbReference type="EMBL" id="TWJ01631.1"/>
    </source>
</evidence>
<feature type="domain" description="RagB/SusD" evidence="6">
    <location>
        <begin position="434"/>
        <end position="596"/>
    </location>
</feature>
<dbReference type="SUPFAM" id="SSF48452">
    <property type="entry name" value="TPR-like"/>
    <property type="match status" value="1"/>
</dbReference>
<evidence type="ECO:0000256" key="2">
    <source>
        <dbReference type="ARBA" id="ARBA00006275"/>
    </source>
</evidence>
<keyword evidence="4" id="KW-0472">Membrane</keyword>
<evidence type="ECO:0000256" key="5">
    <source>
        <dbReference type="ARBA" id="ARBA00023237"/>
    </source>
</evidence>
<keyword evidence="9" id="KW-1185">Reference proteome</keyword>
<evidence type="ECO:0000256" key="4">
    <source>
        <dbReference type="ARBA" id="ARBA00023136"/>
    </source>
</evidence>
<dbReference type="Proteomes" id="UP000317010">
    <property type="component" value="Unassembled WGS sequence"/>
</dbReference>
<dbReference type="Pfam" id="PF14322">
    <property type="entry name" value="SusD-like_3"/>
    <property type="match status" value="1"/>
</dbReference>
<dbReference type="PROSITE" id="PS51257">
    <property type="entry name" value="PROKAR_LIPOPROTEIN"/>
    <property type="match status" value="1"/>
</dbReference>
<dbReference type="InterPro" id="IPR012944">
    <property type="entry name" value="SusD_RagB_dom"/>
</dbReference>
<comment type="subcellular location">
    <subcellularLocation>
        <location evidence="1">Cell outer membrane</location>
    </subcellularLocation>
</comment>
<keyword evidence="3" id="KW-0732">Signal</keyword>
<reference evidence="8 9" key="1">
    <citation type="submission" date="2019-07" db="EMBL/GenBank/DDBJ databases">
        <title>Genomic Encyclopedia of Archaeal and Bacterial Type Strains, Phase II (KMG-II): from individual species to whole genera.</title>
        <authorList>
            <person name="Goeker M."/>
        </authorList>
    </citation>
    <scope>NUCLEOTIDE SEQUENCE [LARGE SCALE GENOMIC DNA]</scope>
    <source>
        <strain evidence="8 9">ATCC BAA-1854</strain>
    </source>
</reference>
<keyword evidence="5" id="KW-0998">Cell outer membrane</keyword>
<accession>A0A562U8V0</accession>
<evidence type="ECO:0000256" key="3">
    <source>
        <dbReference type="ARBA" id="ARBA00022729"/>
    </source>
</evidence>